<name>A0A9N8L0H3_CHRIL</name>
<dbReference type="OrthoDB" id="7491401at2759"/>
<organism evidence="1 2">
    <name type="scientific">Chrysodeixis includens</name>
    <name type="common">Soybean looper</name>
    <name type="synonym">Pseudoplusia includens</name>
    <dbReference type="NCBI Taxonomy" id="689277"/>
    <lineage>
        <taxon>Eukaryota</taxon>
        <taxon>Metazoa</taxon>
        <taxon>Ecdysozoa</taxon>
        <taxon>Arthropoda</taxon>
        <taxon>Hexapoda</taxon>
        <taxon>Insecta</taxon>
        <taxon>Pterygota</taxon>
        <taxon>Neoptera</taxon>
        <taxon>Endopterygota</taxon>
        <taxon>Lepidoptera</taxon>
        <taxon>Glossata</taxon>
        <taxon>Ditrysia</taxon>
        <taxon>Noctuoidea</taxon>
        <taxon>Noctuidae</taxon>
        <taxon>Plusiinae</taxon>
        <taxon>Chrysodeixis</taxon>
    </lineage>
</organism>
<dbReference type="AlphaFoldDB" id="A0A9N8L0H3"/>
<keyword evidence="2" id="KW-1185">Reference proteome</keyword>
<gene>
    <name evidence="1" type="ORF">CINC_LOCUS8368</name>
</gene>
<sequence>MFAVAITYDYQTIRPTDEEDTQSSFAKLLNAIVKVNEERMDAVRKITQLQDYMFTKNKLKADDDAYDSIEDEDNKIVWAEARGDFDDEIPSVFKNDSTRNDFANLLQSLIKLNEQRVNVLQKLYKLEDYGVLSEVLRTGNGKNENEKLRNLFLVVLSKTPEIQYGRRRRSKEYEE</sequence>
<protein>
    <submittedName>
        <fullName evidence="1">Uncharacterized protein</fullName>
    </submittedName>
</protein>
<accession>A0A9N8L0H3</accession>
<dbReference type="Proteomes" id="UP001154114">
    <property type="component" value="Chromosome 26"/>
</dbReference>
<evidence type="ECO:0000313" key="1">
    <source>
        <dbReference type="EMBL" id="CAD0206072.1"/>
    </source>
</evidence>
<evidence type="ECO:0000313" key="2">
    <source>
        <dbReference type="Proteomes" id="UP001154114"/>
    </source>
</evidence>
<proteinExistence type="predicted"/>
<dbReference type="EMBL" id="LR824029">
    <property type="protein sequence ID" value="CAD0206072.1"/>
    <property type="molecule type" value="Genomic_DNA"/>
</dbReference>
<reference evidence="1" key="1">
    <citation type="submission" date="2021-12" db="EMBL/GenBank/DDBJ databases">
        <authorList>
            <person name="King R."/>
        </authorList>
    </citation>
    <scope>NUCLEOTIDE SEQUENCE</scope>
</reference>